<sequence length="622" mass="68320">MSFSLPTTFHAVPHAGPQSFIRNHTASTPPPSEDMQTLEEEYSSVPGASVSSHSSPGSTADLKGTALPDPALVIFPTPPSHVPVHRQYHHHHSNNNASTSAGTSSSDSLSWHPSVPSVPFVVSAQHHPTPGAALPTASAPPLPSGTALTVQKEPTNRNRRQKRLERNRESARLSRRRRKHYLEVLEEKVTQLSHAMDRGRRAHVAQANRIRQSERHEIVQSGNVKHVVRLETALSRTSRENSVTQTFRWQQLKSLCLPPSTKFVLWLTLQNDVYFRGGRAASERLSAARIGERMLHSGNDKVSPSQAMWPLLCNEVGLSYDQEEKVRAFQRTTLQDPQSWLNRHVAYASDKTMESVHDAAQALALRLGQREKATMDVLTPEQRIKFLAWSQRNRDRVANAVATNPRSIPSHSPYQISPLQHVAANLYVLNHKMQTVLETIPRAAPLVTGLSLKKLSIRPLFESLGCVEERVKGLCRDGSFASSGSLKRAASEMSIDDEERVAIPALSPEDAENTCRPVVDEALGHVADIIPPPPVPLPAPTPVSSMTASLYYAPPHAVASMPTVYSAPDMGGNNGKHARKSSFLPANLNVVPEELWPADAVADDFLMNLVDGDWAIGEGVEF</sequence>
<dbReference type="OrthoDB" id="425490at2759"/>
<dbReference type="GO" id="GO:0003677">
    <property type="term" value="F:DNA binding"/>
    <property type="evidence" value="ECO:0007669"/>
    <property type="project" value="UniProtKB-KW"/>
</dbReference>
<evidence type="ECO:0000256" key="4">
    <source>
        <dbReference type="ARBA" id="ARBA00023125"/>
    </source>
</evidence>
<evidence type="ECO:0000313" key="10">
    <source>
        <dbReference type="Proteomes" id="UP000000759"/>
    </source>
</evidence>
<dbReference type="RefSeq" id="XP_002182084.1">
    <property type="nucleotide sequence ID" value="XM_002182048.1"/>
</dbReference>
<dbReference type="GO" id="GO:0003700">
    <property type="term" value="F:DNA-binding transcription factor activity"/>
    <property type="evidence" value="ECO:0007669"/>
    <property type="project" value="InterPro"/>
</dbReference>
<dbReference type="InterPro" id="IPR046347">
    <property type="entry name" value="bZIP_sf"/>
</dbReference>
<name>B7G4J4_PHATC</name>
<evidence type="ECO:0000313" key="9">
    <source>
        <dbReference type="EMBL" id="EEC46624.1"/>
    </source>
</evidence>
<organism evidence="9 10">
    <name type="scientific">Phaeodactylum tricornutum (strain CCAP 1055/1)</name>
    <dbReference type="NCBI Taxonomy" id="556484"/>
    <lineage>
        <taxon>Eukaryota</taxon>
        <taxon>Sar</taxon>
        <taxon>Stramenopiles</taxon>
        <taxon>Ochrophyta</taxon>
        <taxon>Bacillariophyta</taxon>
        <taxon>Bacillariophyceae</taxon>
        <taxon>Bacillariophycidae</taxon>
        <taxon>Naviculales</taxon>
        <taxon>Phaeodactylaceae</taxon>
        <taxon>Phaeodactylum</taxon>
    </lineage>
</organism>
<reference evidence="10" key="2">
    <citation type="submission" date="2008-08" db="EMBL/GenBank/DDBJ databases">
        <authorList>
            <consortium name="Diatom Consortium"/>
            <person name="Grigoriev I."/>
            <person name="Grimwood J."/>
            <person name="Kuo A."/>
            <person name="Otillar R.P."/>
            <person name="Salamov A."/>
            <person name="Detter J.C."/>
            <person name="Lindquist E."/>
            <person name="Shapiro H."/>
            <person name="Lucas S."/>
            <person name="Glavina del Rio T."/>
            <person name="Pitluck S."/>
            <person name="Rokhsar D."/>
            <person name="Bowler C."/>
        </authorList>
    </citation>
    <scope>GENOME REANNOTATION</scope>
    <source>
        <strain evidence="10">CCAP 1055/1</strain>
    </source>
</reference>
<reference evidence="9 10" key="1">
    <citation type="journal article" date="2008" name="Nature">
        <title>The Phaeodactylum genome reveals the evolutionary history of diatom genomes.</title>
        <authorList>
            <person name="Bowler C."/>
            <person name="Allen A.E."/>
            <person name="Badger J.H."/>
            <person name="Grimwood J."/>
            <person name="Jabbari K."/>
            <person name="Kuo A."/>
            <person name="Maheswari U."/>
            <person name="Martens C."/>
            <person name="Maumus F."/>
            <person name="Otillar R.P."/>
            <person name="Rayko E."/>
            <person name="Salamov A."/>
            <person name="Vandepoele K."/>
            <person name="Beszteri B."/>
            <person name="Gruber A."/>
            <person name="Heijde M."/>
            <person name="Katinka M."/>
            <person name="Mock T."/>
            <person name="Valentin K."/>
            <person name="Verret F."/>
            <person name="Berges J.A."/>
            <person name="Brownlee C."/>
            <person name="Cadoret J.P."/>
            <person name="Chiovitti A."/>
            <person name="Choi C.J."/>
            <person name="Coesel S."/>
            <person name="De Martino A."/>
            <person name="Detter J.C."/>
            <person name="Durkin C."/>
            <person name="Falciatore A."/>
            <person name="Fournet J."/>
            <person name="Haruta M."/>
            <person name="Huysman M.J."/>
            <person name="Jenkins B.D."/>
            <person name="Jiroutova K."/>
            <person name="Jorgensen R.E."/>
            <person name="Joubert Y."/>
            <person name="Kaplan A."/>
            <person name="Kroger N."/>
            <person name="Kroth P.G."/>
            <person name="La Roche J."/>
            <person name="Lindquist E."/>
            <person name="Lommer M."/>
            <person name="Martin-Jezequel V."/>
            <person name="Lopez P.J."/>
            <person name="Lucas S."/>
            <person name="Mangogna M."/>
            <person name="McGinnis K."/>
            <person name="Medlin L.K."/>
            <person name="Montsant A."/>
            <person name="Oudot-Le Secq M.P."/>
            <person name="Napoli C."/>
            <person name="Obornik M."/>
            <person name="Parker M.S."/>
            <person name="Petit J.L."/>
            <person name="Porcel B.M."/>
            <person name="Poulsen N."/>
            <person name="Robison M."/>
            <person name="Rychlewski L."/>
            <person name="Rynearson T.A."/>
            <person name="Schmutz J."/>
            <person name="Shapiro H."/>
            <person name="Siaut M."/>
            <person name="Stanley M."/>
            <person name="Sussman M.R."/>
            <person name="Taylor A.R."/>
            <person name="Vardi A."/>
            <person name="von Dassow P."/>
            <person name="Vyverman W."/>
            <person name="Willis A."/>
            <person name="Wyrwicz L.S."/>
            <person name="Rokhsar D.S."/>
            <person name="Weissenbach J."/>
            <person name="Armbrust E.V."/>
            <person name="Green B.R."/>
            <person name="Van de Peer Y."/>
            <person name="Grigoriev I.V."/>
        </authorList>
    </citation>
    <scope>NUCLEOTIDE SEQUENCE [LARGE SCALE GENOMIC DNA]</scope>
    <source>
        <strain evidence="9 10">CCAP 1055/1</strain>
    </source>
</reference>
<proteinExistence type="inferred from homology"/>
<dbReference type="Proteomes" id="UP000000759">
    <property type="component" value="Chromosome 14"/>
</dbReference>
<feature type="domain" description="BZIP" evidence="8">
    <location>
        <begin position="157"/>
        <end position="193"/>
    </location>
</feature>
<dbReference type="GeneID" id="7202879"/>
<evidence type="ECO:0000259" key="8">
    <source>
        <dbReference type="PROSITE" id="PS50217"/>
    </source>
</evidence>
<dbReference type="HOGENOM" id="CLU_439736_0_0_1"/>
<dbReference type="STRING" id="556484.B7G4J4"/>
<feature type="compositionally biased region" description="Basic residues" evidence="7">
    <location>
        <begin position="83"/>
        <end position="93"/>
    </location>
</feature>
<evidence type="ECO:0000256" key="1">
    <source>
        <dbReference type="ARBA" id="ARBA00004123"/>
    </source>
</evidence>
<evidence type="ECO:0000256" key="5">
    <source>
        <dbReference type="ARBA" id="ARBA00023163"/>
    </source>
</evidence>
<feature type="compositionally biased region" description="Low complexity" evidence="7">
    <location>
        <begin position="94"/>
        <end position="137"/>
    </location>
</feature>
<keyword evidence="6" id="KW-0539">Nucleus</keyword>
<gene>
    <name evidence="9" type="ORF">PHATRDRAFT_47686</name>
</gene>
<comment type="similarity">
    <text evidence="2">Belongs to the bZIP family.</text>
</comment>
<feature type="region of interest" description="Disordered" evidence="7">
    <location>
        <begin position="1"/>
        <end position="65"/>
    </location>
</feature>
<evidence type="ECO:0000256" key="7">
    <source>
        <dbReference type="SAM" id="MobiDB-lite"/>
    </source>
</evidence>
<evidence type="ECO:0000256" key="3">
    <source>
        <dbReference type="ARBA" id="ARBA00023015"/>
    </source>
</evidence>
<dbReference type="PaxDb" id="2850-Phatr47686"/>
<keyword evidence="10" id="KW-1185">Reference proteome</keyword>
<feature type="region of interest" description="Disordered" evidence="7">
    <location>
        <begin position="77"/>
        <end position="175"/>
    </location>
</feature>
<keyword evidence="4" id="KW-0238">DNA-binding</keyword>
<dbReference type="SUPFAM" id="SSF57959">
    <property type="entry name" value="Leucine zipper domain"/>
    <property type="match status" value="1"/>
</dbReference>
<dbReference type="Pfam" id="PF00170">
    <property type="entry name" value="bZIP_1"/>
    <property type="match status" value="1"/>
</dbReference>
<dbReference type="InterPro" id="IPR004827">
    <property type="entry name" value="bZIP"/>
</dbReference>
<feature type="compositionally biased region" description="Low complexity" evidence="7">
    <location>
        <begin position="43"/>
        <end position="58"/>
    </location>
</feature>
<dbReference type="KEGG" id="pti:PHATRDRAFT_47686"/>
<dbReference type="PROSITE" id="PS50217">
    <property type="entry name" value="BZIP"/>
    <property type="match status" value="1"/>
</dbReference>
<protein>
    <recommendedName>
        <fullName evidence="8">BZIP domain-containing protein</fullName>
    </recommendedName>
</protein>
<dbReference type="InParanoid" id="B7G4J4"/>
<dbReference type="AlphaFoldDB" id="B7G4J4"/>
<dbReference type="PANTHER" id="PTHR47416:SF8">
    <property type="entry name" value="BASIC-LEUCINE ZIPPER TRANSCRIPTION FACTOR E-RELATED"/>
    <property type="match status" value="1"/>
</dbReference>
<dbReference type="EMBL" id="CM000616">
    <property type="protein sequence ID" value="EEC46624.1"/>
    <property type="molecule type" value="Genomic_DNA"/>
</dbReference>
<keyword evidence="5" id="KW-0804">Transcription</keyword>
<dbReference type="Gene3D" id="1.20.5.170">
    <property type="match status" value="1"/>
</dbReference>
<dbReference type="eggNOG" id="ENOG502QR0I">
    <property type="taxonomic scope" value="Eukaryota"/>
</dbReference>
<dbReference type="GO" id="GO:0005634">
    <property type="term" value="C:nucleus"/>
    <property type="evidence" value="ECO:0007669"/>
    <property type="project" value="UniProtKB-SubCell"/>
</dbReference>
<keyword evidence="3" id="KW-0805">Transcription regulation</keyword>
<comment type="subcellular location">
    <subcellularLocation>
        <location evidence="1">Nucleus</location>
    </subcellularLocation>
</comment>
<accession>B7G4J4</accession>
<dbReference type="SMART" id="SM00338">
    <property type="entry name" value="BRLZ"/>
    <property type="match status" value="1"/>
</dbReference>
<dbReference type="CDD" id="cd14811">
    <property type="entry name" value="bZIP_u2"/>
    <property type="match status" value="1"/>
</dbReference>
<dbReference type="PANTHER" id="PTHR47416">
    <property type="entry name" value="BASIC-LEUCINE ZIPPER TRANSCRIPTION FACTOR F-RELATED"/>
    <property type="match status" value="1"/>
</dbReference>
<evidence type="ECO:0000256" key="2">
    <source>
        <dbReference type="ARBA" id="ARBA00007163"/>
    </source>
</evidence>
<evidence type="ECO:0000256" key="6">
    <source>
        <dbReference type="ARBA" id="ARBA00023242"/>
    </source>
</evidence>